<accession>A0A328CXV5</accession>
<dbReference type="InterPro" id="IPR059242">
    <property type="entry name" value="mS23_dom"/>
</dbReference>
<comment type="subcellular location">
    <subcellularLocation>
        <location evidence="1">Mitochondrion</location>
    </subcellularLocation>
</comment>
<name>A0A328CXV5_9ASTE</name>
<evidence type="ECO:0000313" key="8">
    <source>
        <dbReference type="Proteomes" id="UP000249390"/>
    </source>
</evidence>
<sequence length="191" mass="22208">MSFMKGDLLRRTQKLVKGFAKAEPVWLKAMEHAPPATFPRAENKIKPITLPEDVYVKKFFKKNPYSLPEDPIDFRGFDPPPARLFGCRVVELKEKGADESDAMAVAQLEYQTEKSARKKAYRRLKKIARLQGKEPPPNPYPKAYKEIQEEERPFVRERFNNHNIIKIAEKLKEEREAELRERGVGRGGGRW</sequence>
<dbReference type="AlphaFoldDB" id="A0A328CXV5"/>
<dbReference type="PANTHER" id="PTHR35693">
    <property type="entry name" value="EXPRESSED PROTEIN"/>
    <property type="match status" value="1"/>
</dbReference>
<organism evidence="7 8">
    <name type="scientific">Cuscuta australis</name>
    <dbReference type="NCBI Taxonomy" id="267555"/>
    <lineage>
        <taxon>Eukaryota</taxon>
        <taxon>Viridiplantae</taxon>
        <taxon>Streptophyta</taxon>
        <taxon>Embryophyta</taxon>
        <taxon>Tracheophyta</taxon>
        <taxon>Spermatophyta</taxon>
        <taxon>Magnoliopsida</taxon>
        <taxon>eudicotyledons</taxon>
        <taxon>Gunneridae</taxon>
        <taxon>Pentapetalae</taxon>
        <taxon>asterids</taxon>
        <taxon>lamiids</taxon>
        <taxon>Solanales</taxon>
        <taxon>Convolvulaceae</taxon>
        <taxon>Cuscuteae</taxon>
        <taxon>Cuscuta</taxon>
        <taxon>Cuscuta subgen. Grammica</taxon>
        <taxon>Cuscuta sect. Cleistogrammica</taxon>
    </lineage>
</organism>
<evidence type="ECO:0000256" key="4">
    <source>
        <dbReference type="ARBA" id="ARBA00023128"/>
    </source>
</evidence>
<evidence type="ECO:0000256" key="3">
    <source>
        <dbReference type="ARBA" id="ARBA00022980"/>
    </source>
</evidence>
<dbReference type="CDD" id="cd23701">
    <property type="entry name" value="At1g26750"/>
    <property type="match status" value="1"/>
</dbReference>
<evidence type="ECO:0000256" key="6">
    <source>
        <dbReference type="ARBA" id="ARBA00035137"/>
    </source>
</evidence>
<dbReference type="EMBL" id="NQVE01000217">
    <property type="protein sequence ID" value="RAL37268.1"/>
    <property type="molecule type" value="Genomic_DNA"/>
</dbReference>
<dbReference type="Proteomes" id="UP000249390">
    <property type="component" value="Unassembled WGS sequence"/>
</dbReference>
<reference evidence="7 8" key="1">
    <citation type="submission" date="2018-06" db="EMBL/GenBank/DDBJ databases">
        <title>The Genome of Cuscuta australis (Dodder) Provides Insight into the Evolution of Plant Parasitism.</title>
        <authorList>
            <person name="Liu H."/>
        </authorList>
    </citation>
    <scope>NUCLEOTIDE SEQUENCE [LARGE SCALE GENOMIC DNA]</scope>
    <source>
        <strain evidence="8">cv. Yunnan</strain>
        <tissue evidence="7">Vines</tissue>
    </source>
</reference>
<evidence type="ECO:0000256" key="1">
    <source>
        <dbReference type="ARBA" id="ARBA00004173"/>
    </source>
</evidence>
<keyword evidence="4" id="KW-0496">Mitochondrion</keyword>
<evidence type="ECO:0000256" key="2">
    <source>
        <dbReference type="ARBA" id="ARBA00009864"/>
    </source>
</evidence>
<gene>
    <name evidence="7" type="ORF">DM860_004190</name>
</gene>
<evidence type="ECO:0000313" key="7">
    <source>
        <dbReference type="EMBL" id="RAL37268.1"/>
    </source>
</evidence>
<keyword evidence="8" id="KW-1185">Reference proteome</keyword>
<proteinExistence type="inferred from homology"/>
<dbReference type="PANTHER" id="PTHR35693:SF1">
    <property type="entry name" value="EXPRESSED PROTEIN"/>
    <property type="match status" value="1"/>
</dbReference>
<comment type="similarity">
    <text evidence="2">Belongs to the mitochondrion-specific ribosomal protein mS23 family.</text>
</comment>
<comment type="caution">
    <text evidence="7">The sequence shown here is derived from an EMBL/GenBank/DDBJ whole genome shotgun (WGS) entry which is preliminary data.</text>
</comment>
<keyword evidence="5" id="KW-0687">Ribonucleoprotein</keyword>
<protein>
    <recommendedName>
        <fullName evidence="6">Small ribosomal subunit protein mS23</fullName>
    </recommendedName>
</protein>
<keyword evidence="3" id="KW-0689">Ribosomal protein</keyword>
<evidence type="ECO:0000256" key="5">
    <source>
        <dbReference type="ARBA" id="ARBA00023274"/>
    </source>
</evidence>